<feature type="chain" id="PRO_5042064235" evidence="7">
    <location>
        <begin position="22"/>
        <end position="316"/>
    </location>
</feature>
<feature type="region of interest" description="Disordered" evidence="5">
    <location>
        <begin position="146"/>
        <end position="180"/>
    </location>
</feature>
<dbReference type="PANTHER" id="PTHR15549">
    <property type="entry name" value="PAIRED IMMUNOGLOBULIN-LIKE TYPE 2 RECEPTOR"/>
    <property type="match status" value="1"/>
</dbReference>
<reference evidence="8" key="1">
    <citation type="submission" date="2022-11" db="EMBL/GenBank/DDBJ databases">
        <title>Genome Sequence of Cubamyces cubensis.</title>
        <authorList>
            <person name="Buettner E."/>
        </authorList>
    </citation>
    <scope>NUCLEOTIDE SEQUENCE</scope>
    <source>
        <strain evidence="8">MPL-01</strain>
    </source>
</reference>
<evidence type="ECO:0000313" key="9">
    <source>
        <dbReference type="Proteomes" id="UP001215151"/>
    </source>
</evidence>
<name>A0AAD7XEZ1_9APHY</name>
<accession>A0AAD7XEZ1</accession>
<feature type="signal peptide" evidence="7">
    <location>
        <begin position="1"/>
        <end position="21"/>
    </location>
</feature>
<dbReference type="Proteomes" id="UP001215151">
    <property type="component" value="Unassembled WGS sequence"/>
</dbReference>
<sequence length="316" mass="32769">MLTISLALLAYYVSTLQGVTGQGTSAICQAAYSWMSNDKDQSPCLVASYLLSPCSTPAASWVYPLTPGYHYNTPTDSPTSATSCRCSTVFYSMISACATCQGLEIDVVPYPDDIPSVISVPAWAYIDITRYGTFSAVAAEEVASQDAPDSTGLATATGSNASPTQGSSGNTNNSGSSTGKKSTNIGAIVGGAVGGVVGLIAIGLVIFFWMRHRRNAARDAPTGPLDLTAGEHGHYVEKPFEHEAMAAPLPSPKLYDPDDPSTFPTSLDNQAPSFGGSTTLASPVHPTMSYAYPAPGGYQSHSGAGTNPAYKGIPEL</sequence>
<dbReference type="InterPro" id="IPR051694">
    <property type="entry name" value="Immunoregulatory_rcpt-like"/>
</dbReference>
<dbReference type="GO" id="GO:0016020">
    <property type="term" value="C:membrane"/>
    <property type="evidence" value="ECO:0007669"/>
    <property type="project" value="UniProtKB-SubCell"/>
</dbReference>
<comment type="caution">
    <text evidence="8">The sequence shown here is derived from an EMBL/GenBank/DDBJ whole genome shotgun (WGS) entry which is preliminary data.</text>
</comment>
<keyword evidence="7" id="KW-0732">Signal</keyword>
<feature type="transmembrane region" description="Helical" evidence="6">
    <location>
        <begin position="185"/>
        <end position="209"/>
    </location>
</feature>
<gene>
    <name evidence="8" type="ORF">ONZ51_g4144</name>
</gene>
<dbReference type="EMBL" id="JAPEVG010000078">
    <property type="protein sequence ID" value="KAJ8487483.1"/>
    <property type="molecule type" value="Genomic_DNA"/>
</dbReference>
<evidence type="ECO:0000256" key="6">
    <source>
        <dbReference type="SAM" id="Phobius"/>
    </source>
</evidence>
<dbReference type="AlphaFoldDB" id="A0AAD7XEZ1"/>
<evidence type="ECO:0000256" key="3">
    <source>
        <dbReference type="ARBA" id="ARBA00022989"/>
    </source>
</evidence>
<evidence type="ECO:0000256" key="4">
    <source>
        <dbReference type="ARBA" id="ARBA00023136"/>
    </source>
</evidence>
<feature type="compositionally biased region" description="Polar residues" evidence="5">
    <location>
        <begin position="152"/>
        <end position="165"/>
    </location>
</feature>
<organism evidence="8 9">
    <name type="scientific">Trametes cubensis</name>
    <dbReference type="NCBI Taxonomy" id="1111947"/>
    <lineage>
        <taxon>Eukaryota</taxon>
        <taxon>Fungi</taxon>
        <taxon>Dikarya</taxon>
        <taxon>Basidiomycota</taxon>
        <taxon>Agaricomycotina</taxon>
        <taxon>Agaricomycetes</taxon>
        <taxon>Polyporales</taxon>
        <taxon>Polyporaceae</taxon>
        <taxon>Trametes</taxon>
    </lineage>
</organism>
<keyword evidence="4 6" id="KW-0472">Membrane</keyword>
<keyword evidence="9" id="KW-1185">Reference proteome</keyword>
<evidence type="ECO:0000313" key="8">
    <source>
        <dbReference type="EMBL" id="KAJ8487483.1"/>
    </source>
</evidence>
<keyword evidence="2 6" id="KW-0812">Transmembrane</keyword>
<feature type="compositionally biased region" description="Low complexity" evidence="5">
    <location>
        <begin position="166"/>
        <end position="180"/>
    </location>
</feature>
<evidence type="ECO:0000256" key="5">
    <source>
        <dbReference type="SAM" id="MobiDB-lite"/>
    </source>
</evidence>
<dbReference type="PANTHER" id="PTHR15549:SF26">
    <property type="entry name" value="AXIAL BUDDING PATTERN PROTEIN 2-RELATED"/>
    <property type="match status" value="1"/>
</dbReference>
<dbReference type="GO" id="GO:0071944">
    <property type="term" value="C:cell periphery"/>
    <property type="evidence" value="ECO:0007669"/>
    <property type="project" value="UniProtKB-ARBA"/>
</dbReference>
<protein>
    <submittedName>
        <fullName evidence="8">Uncharacterized protein</fullName>
    </submittedName>
</protein>
<evidence type="ECO:0000256" key="7">
    <source>
        <dbReference type="SAM" id="SignalP"/>
    </source>
</evidence>
<comment type="subcellular location">
    <subcellularLocation>
        <location evidence="1">Membrane</location>
        <topology evidence="1">Single-pass membrane protein</topology>
    </subcellularLocation>
</comment>
<proteinExistence type="predicted"/>
<evidence type="ECO:0000256" key="2">
    <source>
        <dbReference type="ARBA" id="ARBA00022692"/>
    </source>
</evidence>
<keyword evidence="3 6" id="KW-1133">Transmembrane helix</keyword>
<evidence type="ECO:0000256" key="1">
    <source>
        <dbReference type="ARBA" id="ARBA00004167"/>
    </source>
</evidence>